<keyword evidence="1" id="KW-0175">Coiled coil</keyword>
<feature type="compositionally biased region" description="Basic and acidic residues" evidence="2">
    <location>
        <begin position="33"/>
        <end position="45"/>
    </location>
</feature>
<accession>A0A087GRG8</accession>
<feature type="region of interest" description="Disordered" evidence="2">
    <location>
        <begin position="230"/>
        <end position="262"/>
    </location>
</feature>
<dbReference type="Gramene" id="KFK32470">
    <property type="protein sequence ID" value="KFK32470"/>
    <property type="gene ID" value="AALP_AA6G246200"/>
</dbReference>
<feature type="region of interest" description="Disordered" evidence="2">
    <location>
        <begin position="1"/>
        <end position="45"/>
    </location>
</feature>
<evidence type="ECO:0000256" key="1">
    <source>
        <dbReference type="SAM" id="Coils"/>
    </source>
</evidence>
<proteinExistence type="predicted"/>
<reference evidence="4" key="1">
    <citation type="journal article" date="2015" name="Nat. Plants">
        <title>Genome expansion of Arabis alpina linked with retrotransposition and reduced symmetric DNA methylation.</title>
        <authorList>
            <person name="Willing E.M."/>
            <person name="Rawat V."/>
            <person name="Mandakova T."/>
            <person name="Maumus F."/>
            <person name="James G.V."/>
            <person name="Nordstroem K.J."/>
            <person name="Becker C."/>
            <person name="Warthmann N."/>
            <person name="Chica C."/>
            <person name="Szarzynska B."/>
            <person name="Zytnicki M."/>
            <person name="Albani M.C."/>
            <person name="Kiefer C."/>
            <person name="Bergonzi S."/>
            <person name="Castaings L."/>
            <person name="Mateos J.L."/>
            <person name="Berns M.C."/>
            <person name="Bujdoso N."/>
            <person name="Piofczyk T."/>
            <person name="de Lorenzo L."/>
            <person name="Barrero-Sicilia C."/>
            <person name="Mateos I."/>
            <person name="Piednoel M."/>
            <person name="Hagmann J."/>
            <person name="Chen-Min-Tao R."/>
            <person name="Iglesias-Fernandez R."/>
            <person name="Schuster S.C."/>
            <person name="Alonso-Blanco C."/>
            <person name="Roudier F."/>
            <person name="Carbonero P."/>
            <person name="Paz-Ares J."/>
            <person name="Davis S.J."/>
            <person name="Pecinka A."/>
            <person name="Quesneville H."/>
            <person name="Colot V."/>
            <person name="Lysak M.A."/>
            <person name="Weigel D."/>
            <person name="Coupland G."/>
            <person name="Schneeberger K."/>
        </authorList>
    </citation>
    <scope>NUCLEOTIDE SEQUENCE [LARGE SCALE GENOMIC DNA]</scope>
    <source>
        <strain evidence="4">cv. Pajares</strain>
    </source>
</reference>
<protein>
    <submittedName>
        <fullName evidence="3">Uncharacterized protein</fullName>
    </submittedName>
</protein>
<sequence length="262" mass="28731">MHKADDVSALGSVSGESNEPKGPNDASVSVGKRKVDPVDKKVEKKRITAKDKADLEAGRVHALWIGRTCEVPPFDVQSLGVTPHASLPVNSDSPVIPPSSVVQTTAVVSQPSPPRVSSLLMSTRSASELSCGSEKKGSRLASCSHVDVAWQEVGHQMHRVDSWEATASENQQNLSDLFDQANALKDEKHKLEEEVKKRDVNLEVASAEVTKLRANLEKSRLRESHLRYERDEARRRADQIASGSSAQSARHSSRLERIRHLV</sequence>
<dbReference type="AlphaFoldDB" id="A0A087GRG8"/>
<dbReference type="Proteomes" id="UP000029120">
    <property type="component" value="Chromosome 6"/>
</dbReference>
<name>A0A087GRG8_ARAAL</name>
<evidence type="ECO:0000256" key="2">
    <source>
        <dbReference type="SAM" id="MobiDB-lite"/>
    </source>
</evidence>
<feature type="compositionally biased region" description="Basic and acidic residues" evidence="2">
    <location>
        <begin position="253"/>
        <end position="262"/>
    </location>
</feature>
<keyword evidence="4" id="KW-1185">Reference proteome</keyword>
<gene>
    <name evidence="3" type="ordered locus">AALP_Aa6g246200</name>
</gene>
<feature type="coiled-coil region" evidence="1">
    <location>
        <begin position="167"/>
        <end position="222"/>
    </location>
</feature>
<dbReference type="EMBL" id="CM002874">
    <property type="protein sequence ID" value="KFK32470.1"/>
    <property type="molecule type" value="Genomic_DNA"/>
</dbReference>
<organism evidence="3 4">
    <name type="scientific">Arabis alpina</name>
    <name type="common">Alpine rock-cress</name>
    <dbReference type="NCBI Taxonomy" id="50452"/>
    <lineage>
        <taxon>Eukaryota</taxon>
        <taxon>Viridiplantae</taxon>
        <taxon>Streptophyta</taxon>
        <taxon>Embryophyta</taxon>
        <taxon>Tracheophyta</taxon>
        <taxon>Spermatophyta</taxon>
        <taxon>Magnoliopsida</taxon>
        <taxon>eudicotyledons</taxon>
        <taxon>Gunneridae</taxon>
        <taxon>Pentapetalae</taxon>
        <taxon>rosids</taxon>
        <taxon>malvids</taxon>
        <taxon>Brassicales</taxon>
        <taxon>Brassicaceae</taxon>
        <taxon>Arabideae</taxon>
        <taxon>Arabis</taxon>
    </lineage>
</organism>
<feature type="compositionally biased region" description="Low complexity" evidence="2">
    <location>
        <begin position="241"/>
        <end position="250"/>
    </location>
</feature>
<evidence type="ECO:0000313" key="3">
    <source>
        <dbReference type="EMBL" id="KFK32470.1"/>
    </source>
</evidence>
<evidence type="ECO:0000313" key="4">
    <source>
        <dbReference type="Proteomes" id="UP000029120"/>
    </source>
</evidence>